<dbReference type="AlphaFoldDB" id="A0A6M0SNU0"/>
<evidence type="ECO:0000313" key="2">
    <source>
        <dbReference type="Proteomes" id="UP000472355"/>
    </source>
</evidence>
<evidence type="ECO:0000313" key="1">
    <source>
        <dbReference type="EMBL" id="NFA42597.1"/>
    </source>
</evidence>
<organism evidence="1 2">
    <name type="scientific">Clostridium botulinum</name>
    <dbReference type="NCBI Taxonomy" id="1491"/>
    <lineage>
        <taxon>Bacteria</taxon>
        <taxon>Bacillati</taxon>
        <taxon>Bacillota</taxon>
        <taxon>Clostridia</taxon>
        <taxon>Eubacteriales</taxon>
        <taxon>Clostridiaceae</taxon>
        <taxon>Clostridium</taxon>
    </lineage>
</organism>
<protein>
    <submittedName>
        <fullName evidence="1">TIGR03986 family CRISPR-associated RAMP protein</fullName>
    </submittedName>
</protein>
<gene>
    <name evidence="1" type="ORF">EXM65_08425</name>
</gene>
<accession>A0A6M0SNU0</accession>
<sequence length="727" mass="86934">MDKKNHSNMNKNYARAPYNFIPFPHKIFYRHTVLKEYENEGITMLSHHDEFKKDLKTGYIDYSIYVETPLFISNGDNDFFKINNEYTIPGSSIRGQVRSNAEVLSCSYPDPEFIEDKKLWFRGAFSKDVLKEMYVKELLPNEKSKINDRVKAGYLCREGNKWIVIPAKEDKNYKCFKEIHERNLRDINTYKNIDENIKTEIFMYRYQDKFSKRYLWDLFFELKNNKKNIAKKMKEKNLSNDEIKTLKTKKNNIDNSMKKLLETNKIKNFKPYYYKVLYDLKDNNSVKIKGVVESINDNEYGFLMNSSNLNNKQNHYLIFKKDNLKGKKYISQELINQYKTSVKYRQNEEVENFKIDDEYKVINGKEKPIFYILDEKQNIISFGFTPYLKIPYKNTVVDGIKTKSENGKLDYAKSIFGFTNFKYKEQENVKNLSYKGHVSFTNAKLNKECTQVKEPILKHLMNPKISSFQLYLKQDSNDPKKLKTYSSDDFELRGQKFYWLRDKHNDVDEYKKELQKYENQKYSNKKPPNKEQFATLSPVNEGSIFKGRVYFENLYEDELGLLLMSIKPFENAKENLGQGKPYGYGRVSFKIEDIVEINSQNRFTSLNIDICKKSINKDKYYYIEKFKNYMKKQNINVDFNNESMYRCFYESKSQIKDINIDEFNYMEITEFRNRNILKTVEEYAEERKVKNIKEYVAVTEEPSFEDITKKLANKFSVKTDNRKNRKY</sequence>
<comment type="caution">
    <text evidence="1">The sequence shown here is derived from an EMBL/GenBank/DDBJ whole genome shotgun (WGS) entry which is preliminary data.</text>
</comment>
<dbReference type="InterPro" id="IPR023825">
    <property type="entry name" value="CRISPR-assoc_RAMP_BGP1436"/>
</dbReference>
<name>A0A6M0SNU0_CLOBO</name>
<dbReference type="Proteomes" id="UP000472355">
    <property type="component" value="Unassembled WGS sequence"/>
</dbReference>
<reference evidence="1 2" key="1">
    <citation type="submission" date="2019-02" db="EMBL/GenBank/DDBJ databases">
        <title>Genome sequencing of Clostridium botulinum clinical isolates.</title>
        <authorList>
            <person name="Brunt J."/>
            <person name="Van Vliet A.H.M."/>
            <person name="Stringer S.C."/>
            <person name="Grant K.A."/>
            <person name="Carter A.C."/>
            <person name="Peck M.W."/>
        </authorList>
    </citation>
    <scope>NUCLEOTIDE SEQUENCE [LARGE SCALE GENOMIC DNA]</scope>
    <source>
        <strain evidence="1 2">H113700579</strain>
    </source>
</reference>
<proteinExistence type="predicted"/>
<dbReference type="NCBIfam" id="TIGR03986">
    <property type="entry name" value="TIGR03986 family CRISPR-associated RAMP protein"/>
    <property type="match status" value="1"/>
</dbReference>
<dbReference type="EMBL" id="SGKU01000019">
    <property type="protein sequence ID" value="NFA42597.1"/>
    <property type="molecule type" value="Genomic_DNA"/>
</dbReference>